<evidence type="ECO:0000256" key="5">
    <source>
        <dbReference type="ARBA" id="ARBA00022519"/>
    </source>
</evidence>
<feature type="domain" description="Multidrug export protein EmrA/FarA alpha-helical hairpin" evidence="11">
    <location>
        <begin position="100"/>
        <end position="221"/>
    </location>
</feature>
<dbReference type="GO" id="GO:0015721">
    <property type="term" value="P:bile acid and bile salt transport"/>
    <property type="evidence" value="ECO:0007669"/>
    <property type="project" value="UniProtKB-ARBA"/>
</dbReference>
<dbReference type="InterPro" id="IPR050739">
    <property type="entry name" value="MFP"/>
</dbReference>
<gene>
    <name evidence="12" type="ORF">HF690_01040</name>
</gene>
<dbReference type="AlphaFoldDB" id="A0A846ZEA9"/>
<dbReference type="EMBL" id="JAAZQD010000001">
    <property type="protein sequence ID" value="NKZ37534.1"/>
    <property type="molecule type" value="Genomic_DNA"/>
</dbReference>
<evidence type="ECO:0000256" key="10">
    <source>
        <dbReference type="SAM" id="Phobius"/>
    </source>
</evidence>
<sequence>MSAQDEKTSDAKNHGGENASGNGKRKRILLTIAGVFVLAGLAWFLLWLFVLSQREVTDDAYVKGNQVTVSSQIPGTVVAVMADDTDLVHAGQTLVKLDRTDTDVNLAKARSALAETVRRVRQAFANAAKADAAVDARKVELSLARADLKRREPLLKQQAVSPEEMSHLRDRVRTAQSALEVAQRNATAAHAAIDGTDIEHNPAVMQARAAFRSAWLAVHRTAIVAPVDGYVAQRSVQVGQQVQPGAPLMQVIPLNNLWVEANFKEVQLAHIRIGQPVKIEPDIYDGLVFHGKVVGLGAGTGSAFALLPPQNASGNWIKVVQRVPVRISIDPKDLRKHPLRIGLSADVNVDTHNRDGRVLAQKPVTQAVSKTGVYDRDLAEAEREADAIIQANLGRK</sequence>
<dbReference type="Pfam" id="PF25885">
    <property type="entry name" value="HH_EMRA"/>
    <property type="match status" value="1"/>
</dbReference>
<feature type="transmembrane region" description="Helical" evidence="10">
    <location>
        <begin position="28"/>
        <end position="50"/>
    </location>
</feature>
<comment type="subcellular location">
    <subcellularLocation>
        <location evidence="1">Cell inner membrane</location>
        <topology evidence="1">Single-pass membrane protein</topology>
        <orientation evidence="1">Periplasmic side</orientation>
    </subcellularLocation>
</comment>
<dbReference type="GO" id="GO:0046677">
    <property type="term" value="P:response to antibiotic"/>
    <property type="evidence" value="ECO:0007669"/>
    <property type="project" value="UniProtKB-ARBA"/>
</dbReference>
<feature type="region of interest" description="Disordered" evidence="9">
    <location>
        <begin position="1"/>
        <end position="22"/>
    </location>
</feature>
<keyword evidence="6 10" id="KW-0812">Transmembrane</keyword>
<comment type="caution">
    <text evidence="12">The sequence shown here is derived from an EMBL/GenBank/DDBJ whole genome shotgun (WGS) entry which is preliminary data.</text>
</comment>
<dbReference type="Gene3D" id="2.40.30.170">
    <property type="match status" value="1"/>
</dbReference>
<dbReference type="InterPro" id="IPR058633">
    <property type="entry name" value="EmrA/FarA_HH"/>
</dbReference>
<evidence type="ECO:0000256" key="3">
    <source>
        <dbReference type="ARBA" id="ARBA00022448"/>
    </source>
</evidence>
<dbReference type="RefSeq" id="WP_168608143.1">
    <property type="nucleotide sequence ID" value="NZ_JAAZQD010000001.1"/>
</dbReference>
<evidence type="ECO:0000256" key="2">
    <source>
        <dbReference type="ARBA" id="ARBA00009477"/>
    </source>
</evidence>
<dbReference type="GO" id="GO:0005886">
    <property type="term" value="C:plasma membrane"/>
    <property type="evidence" value="ECO:0007669"/>
    <property type="project" value="UniProtKB-SubCell"/>
</dbReference>
<name>A0A846ZEA9_9GAMM</name>
<evidence type="ECO:0000256" key="1">
    <source>
        <dbReference type="ARBA" id="ARBA00004383"/>
    </source>
</evidence>
<dbReference type="PANTHER" id="PTHR30386">
    <property type="entry name" value="MEMBRANE FUSION SUBUNIT OF EMRAB-TOLC MULTIDRUG EFFLUX PUMP"/>
    <property type="match status" value="1"/>
</dbReference>
<proteinExistence type="inferred from homology"/>
<organism evidence="12 13">
    <name type="scientific">Oleiagrimonas citrea</name>
    <dbReference type="NCBI Taxonomy" id="1665687"/>
    <lineage>
        <taxon>Bacteria</taxon>
        <taxon>Pseudomonadati</taxon>
        <taxon>Pseudomonadota</taxon>
        <taxon>Gammaproteobacteria</taxon>
        <taxon>Lysobacterales</taxon>
        <taxon>Rhodanobacteraceae</taxon>
        <taxon>Oleiagrimonas</taxon>
    </lineage>
</organism>
<keyword evidence="8 10" id="KW-0472">Membrane</keyword>
<keyword evidence="13" id="KW-1185">Reference proteome</keyword>
<reference evidence="12 13" key="1">
    <citation type="journal article" date="2017" name="Int. J. Syst. Evol. Microbiol.">
        <title>Oleiagrimonas citrea sp. nov., a marine bacterium isolated from tidal flat sediment and emended description of the genus Oleiagrimonas Fang et al. 2015 and Oleiagrimonas soli.</title>
        <authorList>
            <person name="Yang S.H."/>
            <person name="Seo H.S."/>
            <person name="Seong C.N."/>
            <person name="Kwon K.K."/>
        </authorList>
    </citation>
    <scope>NUCLEOTIDE SEQUENCE [LARGE SCALE GENOMIC DNA]</scope>
    <source>
        <strain evidence="12 13">MEBiC09124</strain>
    </source>
</reference>
<evidence type="ECO:0000313" key="12">
    <source>
        <dbReference type="EMBL" id="NKZ37534.1"/>
    </source>
</evidence>
<evidence type="ECO:0000313" key="13">
    <source>
        <dbReference type="Proteomes" id="UP000541636"/>
    </source>
</evidence>
<feature type="compositionally biased region" description="Basic and acidic residues" evidence="9">
    <location>
        <begin position="1"/>
        <end position="15"/>
    </location>
</feature>
<dbReference type="PANTHER" id="PTHR30386:SF19">
    <property type="entry name" value="MULTIDRUG EXPORT PROTEIN EMRA-RELATED"/>
    <property type="match status" value="1"/>
</dbReference>
<comment type="similarity">
    <text evidence="2">Belongs to the membrane fusion protein (MFP) (TC 8.A.1) family.</text>
</comment>
<keyword evidence="5" id="KW-0997">Cell inner membrane</keyword>
<protein>
    <submittedName>
        <fullName evidence="12">HlyD family efflux transporter periplasmic adaptor subunit</fullName>
    </submittedName>
</protein>
<keyword evidence="4" id="KW-1003">Cell membrane</keyword>
<evidence type="ECO:0000256" key="6">
    <source>
        <dbReference type="ARBA" id="ARBA00022692"/>
    </source>
</evidence>
<dbReference type="FunFam" id="2.40.30.170:FF:000003">
    <property type="entry name" value="Multidrug resistance protein A"/>
    <property type="match status" value="1"/>
</dbReference>
<keyword evidence="7 10" id="KW-1133">Transmembrane helix</keyword>
<evidence type="ECO:0000256" key="4">
    <source>
        <dbReference type="ARBA" id="ARBA00022475"/>
    </source>
</evidence>
<evidence type="ECO:0000256" key="8">
    <source>
        <dbReference type="ARBA" id="ARBA00023136"/>
    </source>
</evidence>
<evidence type="ECO:0000259" key="11">
    <source>
        <dbReference type="Pfam" id="PF25885"/>
    </source>
</evidence>
<accession>A0A846ZEA9</accession>
<evidence type="ECO:0000256" key="7">
    <source>
        <dbReference type="ARBA" id="ARBA00022989"/>
    </source>
</evidence>
<dbReference type="SUPFAM" id="SSF111369">
    <property type="entry name" value="HlyD-like secretion proteins"/>
    <property type="match status" value="2"/>
</dbReference>
<dbReference type="GO" id="GO:1990961">
    <property type="term" value="P:xenobiotic detoxification by transmembrane export across the plasma membrane"/>
    <property type="evidence" value="ECO:0007669"/>
    <property type="project" value="UniProtKB-ARBA"/>
</dbReference>
<evidence type="ECO:0000256" key="9">
    <source>
        <dbReference type="SAM" id="MobiDB-lite"/>
    </source>
</evidence>
<keyword evidence="3" id="KW-0813">Transport</keyword>
<dbReference type="Proteomes" id="UP000541636">
    <property type="component" value="Unassembled WGS sequence"/>
</dbReference>
<dbReference type="Gene3D" id="2.40.50.100">
    <property type="match status" value="1"/>
</dbReference>